<evidence type="ECO:0000256" key="2">
    <source>
        <dbReference type="ARBA" id="ARBA00022801"/>
    </source>
</evidence>
<feature type="domain" description="Glycosyl hydrolase family 31 C-terminal" evidence="8">
    <location>
        <begin position="585"/>
        <end position="668"/>
    </location>
</feature>
<organism evidence="9 10">
    <name type="scientific">Saccharibacillus endophyticus</name>
    <dbReference type="NCBI Taxonomy" id="2060666"/>
    <lineage>
        <taxon>Bacteria</taxon>
        <taxon>Bacillati</taxon>
        <taxon>Bacillota</taxon>
        <taxon>Bacilli</taxon>
        <taxon>Bacillales</taxon>
        <taxon>Paenibacillaceae</taxon>
        <taxon>Saccharibacillus</taxon>
    </lineage>
</organism>
<dbReference type="Pfam" id="PF13802">
    <property type="entry name" value="Gal_mutarotas_2"/>
    <property type="match status" value="1"/>
</dbReference>
<keyword evidence="2 4" id="KW-0378">Hydrolase</keyword>
<feature type="domain" description="Glycoside hydrolase family 31 N-terminal" evidence="6">
    <location>
        <begin position="25"/>
        <end position="210"/>
    </location>
</feature>
<dbReference type="Pfam" id="PF17137">
    <property type="entry name" value="DUF5110"/>
    <property type="match status" value="1"/>
</dbReference>
<dbReference type="InterPro" id="IPR011013">
    <property type="entry name" value="Gal_mutarotase_sf_dom"/>
</dbReference>
<evidence type="ECO:0000256" key="4">
    <source>
        <dbReference type="RuleBase" id="RU361185"/>
    </source>
</evidence>
<dbReference type="Gene3D" id="2.60.40.1760">
    <property type="entry name" value="glycosyl hydrolase (family 31)"/>
    <property type="match status" value="1"/>
</dbReference>
<dbReference type="InterPro" id="IPR033403">
    <property type="entry name" value="DUF5110"/>
</dbReference>
<keyword evidence="10" id="KW-1185">Reference proteome</keyword>
<dbReference type="PROSITE" id="PS00129">
    <property type="entry name" value="GLYCOSYL_HYDROL_F31_1"/>
    <property type="match status" value="1"/>
</dbReference>
<dbReference type="Gene3D" id="2.60.40.1180">
    <property type="entry name" value="Golgi alpha-mannosidase II"/>
    <property type="match status" value="2"/>
</dbReference>
<evidence type="ECO:0000256" key="1">
    <source>
        <dbReference type="ARBA" id="ARBA00007806"/>
    </source>
</evidence>
<gene>
    <name evidence="9" type="ORF">GCM10007362_17280</name>
</gene>
<dbReference type="InterPro" id="IPR030458">
    <property type="entry name" value="Glyco_hydro_31_AS"/>
</dbReference>
<dbReference type="InterPro" id="IPR000322">
    <property type="entry name" value="Glyco_hydro_31_TIM"/>
</dbReference>
<dbReference type="PANTHER" id="PTHR22762:SF166">
    <property type="entry name" value="ALPHA-GLUCOSIDASE"/>
    <property type="match status" value="1"/>
</dbReference>
<evidence type="ECO:0000259" key="6">
    <source>
        <dbReference type="Pfam" id="PF13802"/>
    </source>
</evidence>
<evidence type="ECO:0000313" key="9">
    <source>
        <dbReference type="EMBL" id="GGH75830.1"/>
    </source>
</evidence>
<dbReference type="SUPFAM" id="SSF51445">
    <property type="entry name" value="(Trans)glycosidases"/>
    <property type="match status" value="1"/>
</dbReference>
<dbReference type="InterPro" id="IPR017853">
    <property type="entry name" value="GH"/>
</dbReference>
<keyword evidence="3 4" id="KW-0326">Glycosidase</keyword>
<dbReference type="InterPro" id="IPR013780">
    <property type="entry name" value="Glyco_hydro_b"/>
</dbReference>
<feature type="domain" description="DUF5110" evidence="7">
    <location>
        <begin position="686"/>
        <end position="753"/>
    </location>
</feature>
<dbReference type="InterPro" id="IPR048395">
    <property type="entry name" value="Glyco_hydro_31_C"/>
</dbReference>
<evidence type="ECO:0000259" key="5">
    <source>
        <dbReference type="Pfam" id="PF01055"/>
    </source>
</evidence>
<protein>
    <submittedName>
        <fullName evidence="9">Alpha-glucosidase</fullName>
    </submittedName>
</protein>
<dbReference type="RefSeq" id="WP_172242292.1">
    <property type="nucleotide sequence ID" value="NZ_BMDD01000002.1"/>
</dbReference>
<evidence type="ECO:0000259" key="7">
    <source>
        <dbReference type="Pfam" id="PF17137"/>
    </source>
</evidence>
<reference evidence="10" key="1">
    <citation type="journal article" date="2019" name="Int. J. Syst. Evol. Microbiol.">
        <title>The Global Catalogue of Microorganisms (GCM) 10K type strain sequencing project: providing services to taxonomists for standard genome sequencing and annotation.</title>
        <authorList>
            <consortium name="The Broad Institute Genomics Platform"/>
            <consortium name="The Broad Institute Genome Sequencing Center for Infectious Disease"/>
            <person name="Wu L."/>
            <person name="Ma J."/>
        </authorList>
    </citation>
    <scope>NUCLEOTIDE SEQUENCE [LARGE SCALE GENOMIC DNA]</scope>
    <source>
        <strain evidence="10">CCM 8702</strain>
    </source>
</reference>
<evidence type="ECO:0000256" key="3">
    <source>
        <dbReference type="ARBA" id="ARBA00023295"/>
    </source>
</evidence>
<dbReference type="Gene3D" id="3.20.20.80">
    <property type="entry name" value="Glycosidases"/>
    <property type="match status" value="2"/>
</dbReference>
<comment type="similarity">
    <text evidence="1 4">Belongs to the glycosyl hydrolase 31 family.</text>
</comment>
<evidence type="ECO:0000313" key="10">
    <source>
        <dbReference type="Proteomes" id="UP000605427"/>
    </source>
</evidence>
<dbReference type="EMBL" id="BMDD01000002">
    <property type="protein sequence ID" value="GGH75830.1"/>
    <property type="molecule type" value="Genomic_DNA"/>
</dbReference>
<dbReference type="SUPFAM" id="SSF74650">
    <property type="entry name" value="Galactose mutarotase-like"/>
    <property type="match status" value="1"/>
</dbReference>
<name>A0ABQ1ZRU9_9BACL</name>
<dbReference type="Pfam" id="PF21365">
    <property type="entry name" value="Glyco_hydro_31_3rd"/>
    <property type="match status" value="1"/>
</dbReference>
<dbReference type="Proteomes" id="UP000605427">
    <property type="component" value="Unassembled WGS sequence"/>
</dbReference>
<feature type="domain" description="Glycoside hydrolase family 31 TIM barrel" evidence="5">
    <location>
        <begin position="252"/>
        <end position="575"/>
    </location>
</feature>
<dbReference type="CDD" id="cd14752">
    <property type="entry name" value="GH31_N"/>
    <property type="match status" value="1"/>
</dbReference>
<dbReference type="InterPro" id="IPR025887">
    <property type="entry name" value="Glyco_hydro_31_N_dom"/>
</dbReference>
<dbReference type="PANTHER" id="PTHR22762">
    <property type="entry name" value="ALPHA-GLUCOSIDASE"/>
    <property type="match status" value="1"/>
</dbReference>
<dbReference type="CDD" id="cd06604">
    <property type="entry name" value="GH31_glucosidase_II_MalA"/>
    <property type="match status" value="1"/>
</dbReference>
<evidence type="ECO:0000259" key="8">
    <source>
        <dbReference type="Pfam" id="PF21365"/>
    </source>
</evidence>
<sequence length="789" mass="89678">MWGKRTGHEKEGRRITVQYEGGEGRIEVINPWVIHVFAPLHTQEPESRAVEQPNPAFEACDYRVSEREGQLEISTEKLTVRVYDHFYVDIYDAAGTPLCLDYRGGRDPFLRRGNVSIAEGEGHEAMRTSGHHKIEVLKAMEGEEKFYGLGDKTGPLNKRGYEYEMWNTDDPSPHVESHKALYKSIPFFITLKERAAYGLFFDNPFKTFFDLGKENSAYYYFGADDGNLDYYFIHGPSVKDVVTRYTALTGRTPLPQLWTLGAHQSRWSYAPESRVLEVAEKFREHDLPLDAIHLDIDYMDGYRVFTWDNERFPDPAALAARLRDMGIKLVTIIDPGVKKDKGYSIYDEGLEKGYYATDKDGVTYVNTVWPGDSVYPDFSDEPVRKWWADNQKIMLDAGVAGIWNDMNEPASFTGPLPDNVRFKNDGRPTDHREIHNVYGHLMSQSTFDGLLEATGKRPFVITRAAYAGTQKYSTVWTGDNQSFWEHLRMSIPQLMNLGLSGFAFSGCDVGGFSHDCTPELLVRWVQVGAFSPLFRNHTAIGTRDQEPWAYDDETLDAYRQAMKLRYRLLPYLYDLMREAEKTGLAPLRPLVLEYPQDPKVREIDDQFLFGSRLLVAPVVEQGKRHRSVYLPEGVWFDDRTGERLEGGRAVLAEAPLDVCPIYVRAGTLLPAYPDRRYVGERKVDELLLYAYPGNGEYTHFEDDGESYAYRDGGYNEFRFAQEEKDGGLVLSLEKVHAGYTEGYSSIRVAVHGVVASSVILDGQSIEFETEDGNTSFNLSASGGEVRLNV</sequence>
<proteinExistence type="inferred from homology"/>
<dbReference type="SUPFAM" id="SSF51011">
    <property type="entry name" value="Glycosyl hydrolase domain"/>
    <property type="match status" value="1"/>
</dbReference>
<comment type="caution">
    <text evidence="9">The sequence shown here is derived from an EMBL/GenBank/DDBJ whole genome shotgun (WGS) entry which is preliminary data.</text>
</comment>
<accession>A0ABQ1ZRU9</accession>
<dbReference type="Pfam" id="PF01055">
    <property type="entry name" value="Glyco_hydro_31_2nd"/>
    <property type="match status" value="1"/>
</dbReference>